<dbReference type="InterPro" id="IPR050545">
    <property type="entry name" value="Mycobact_MmpL"/>
</dbReference>
<feature type="transmembrane region" description="Helical" evidence="8">
    <location>
        <begin position="305"/>
        <end position="326"/>
    </location>
</feature>
<feature type="transmembrane region" description="Helical" evidence="8">
    <location>
        <begin position="12"/>
        <end position="32"/>
    </location>
</feature>
<accession>A0A1X0CZ13</accession>
<dbReference type="OrthoDB" id="7051771at2"/>
<evidence type="ECO:0000256" key="1">
    <source>
        <dbReference type="ARBA" id="ARBA00004651"/>
    </source>
</evidence>
<dbReference type="STRING" id="444597.BST26_18675"/>
<feature type="transmembrane region" description="Helical" evidence="8">
    <location>
        <begin position="604"/>
        <end position="623"/>
    </location>
</feature>
<keyword evidence="11" id="KW-1185">Reference proteome</keyword>
<evidence type="ECO:0000256" key="4">
    <source>
        <dbReference type="ARBA" id="ARBA00022692"/>
    </source>
</evidence>
<dbReference type="GO" id="GO:0005886">
    <property type="term" value="C:plasma membrane"/>
    <property type="evidence" value="ECO:0007669"/>
    <property type="project" value="UniProtKB-SubCell"/>
</dbReference>
<feature type="transmembrane region" description="Helical" evidence="8">
    <location>
        <begin position="577"/>
        <end position="597"/>
    </location>
</feature>
<evidence type="ECO:0000256" key="6">
    <source>
        <dbReference type="ARBA" id="ARBA00023136"/>
    </source>
</evidence>
<comment type="caution">
    <text evidence="10">The sequence shown here is derived from an EMBL/GenBank/DDBJ whole genome shotgun (WGS) entry which is preliminary data.</text>
</comment>
<evidence type="ECO:0000256" key="2">
    <source>
        <dbReference type="ARBA" id="ARBA00010157"/>
    </source>
</evidence>
<keyword evidence="5 8" id="KW-1133">Transmembrane helix</keyword>
<feature type="transmembrane region" description="Helical" evidence="8">
    <location>
        <begin position="211"/>
        <end position="244"/>
    </location>
</feature>
<evidence type="ECO:0000256" key="5">
    <source>
        <dbReference type="ARBA" id="ARBA00022989"/>
    </source>
</evidence>
<keyword evidence="6 8" id="KW-0472">Membrane</keyword>
<feature type="region of interest" description="Disordered" evidence="7">
    <location>
        <begin position="793"/>
        <end position="999"/>
    </location>
</feature>
<keyword evidence="4 8" id="KW-0812">Transmembrane</keyword>
<feature type="transmembrane region" description="Helical" evidence="8">
    <location>
        <begin position="643"/>
        <end position="666"/>
    </location>
</feature>
<evidence type="ECO:0000313" key="10">
    <source>
        <dbReference type="EMBL" id="ORA65386.1"/>
    </source>
</evidence>
<dbReference type="Gene3D" id="1.20.1640.10">
    <property type="entry name" value="Multidrug efflux transporter AcrB transmembrane domain"/>
    <property type="match status" value="2"/>
</dbReference>
<dbReference type="Proteomes" id="UP000192801">
    <property type="component" value="Unassembled WGS sequence"/>
</dbReference>
<name>A0A1X0CZ13_9MYCO</name>
<dbReference type="PANTHER" id="PTHR33406">
    <property type="entry name" value="MEMBRANE PROTEIN MJ1562-RELATED"/>
    <property type="match status" value="1"/>
</dbReference>
<feature type="transmembrane region" description="Helical" evidence="8">
    <location>
        <begin position="332"/>
        <end position="356"/>
    </location>
</feature>
<evidence type="ECO:0000256" key="7">
    <source>
        <dbReference type="SAM" id="MobiDB-lite"/>
    </source>
</evidence>
<feature type="domain" description="Membrane transport protein MMPL" evidence="9">
    <location>
        <begin position="446"/>
        <end position="751"/>
    </location>
</feature>
<feature type="transmembrane region" description="Helical" evidence="8">
    <location>
        <begin position="417"/>
        <end position="442"/>
    </location>
</feature>
<feature type="region of interest" description="Disordered" evidence="7">
    <location>
        <begin position="768"/>
        <end position="787"/>
    </location>
</feature>
<dbReference type="RefSeq" id="WP_083033112.1">
    <property type="nucleotide sequence ID" value="NZ_MVHS01000062.1"/>
</dbReference>
<dbReference type="EMBL" id="MVHS01000062">
    <property type="protein sequence ID" value="ORA65386.1"/>
    <property type="molecule type" value="Genomic_DNA"/>
</dbReference>
<feature type="compositionally biased region" description="Low complexity" evidence="7">
    <location>
        <begin position="878"/>
        <end position="894"/>
    </location>
</feature>
<feature type="compositionally biased region" description="Pro residues" evidence="7">
    <location>
        <begin position="799"/>
        <end position="824"/>
    </location>
</feature>
<evidence type="ECO:0000313" key="11">
    <source>
        <dbReference type="Proteomes" id="UP000192801"/>
    </source>
</evidence>
<feature type="domain" description="Membrane transport protein MMPL" evidence="9">
    <location>
        <begin position="49"/>
        <end position="363"/>
    </location>
</feature>
<dbReference type="Pfam" id="PF03176">
    <property type="entry name" value="MMPL"/>
    <property type="match status" value="2"/>
</dbReference>
<feature type="transmembrane region" description="Helical" evidence="8">
    <location>
        <begin position="256"/>
        <end position="277"/>
    </location>
</feature>
<dbReference type="AlphaFoldDB" id="A0A1X0CZ13"/>
<feature type="transmembrane region" description="Helical" evidence="8">
    <location>
        <begin position="712"/>
        <end position="734"/>
    </location>
</feature>
<feature type="region of interest" description="Disordered" evidence="7">
    <location>
        <begin position="105"/>
        <end position="131"/>
    </location>
</feature>
<dbReference type="SUPFAM" id="SSF82866">
    <property type="entry name" value="Multidrug efflux transporter AcrB transmembrane domain"/>
    <property type="match status" value="2"/>
</dbReference>
<organism evidence="10 11">
    <name type="scientific">Mycolicibacterium insubricum</name>
    <dbReference type="NCBI Taxonomy" id="444597"/>
    <lineage>
        <taxon>Bacteria</taxon>
        <taxon>Bacillati</taxon>
        <taxon>Actinomycetota</taxon>
        <taxon>Actinomycetes</taxon>
        <taxon>Mycobacteriales</taxon>
        <taxon>Mycobacteriaceae</taxon>
        <taxon>Mycolicibacterium</taxon>
    </lineage>
</organism>
<proteinExistence type="inferred from homology"/>
<keyword evidence="3" id="KW-1003">Cell membrane</keyword>
<feature type="compositionally biased region" description="Basic and acidic residues" evidence="7">
    <location>
        <begin position="961"/>
        <end position="981"/>
    </location>
</feature>
<reference evidence="10 11" key="1">
    <citation type="submission" date="2016-12" db="EMBL/GenBank/DDBJ databases">
        <title>The new phylogeny of genus Mycobacterium.</title>
        <authorList>
            <person name="Tortoli E."/>
            <person name="Trovato A."/>
            <person name="Cirillo D.M."/>
        </authorList>
    </citation>
    <scope>NUCLEOTIDE SEQUENCE [LARGE SCALE GENOMIC DNA]</scope>
    <source>
        <strain evidence="10 11">DSM 45130</strain>
    </source>
</reference>
<dbReference type="PANTHER" id="PTHR33406:SF11">
    <property type="entry name" value="MEMBRANE PROTEIN SCO6666-RELATED"/>
    <property type="match status" value="1"/>
</dbReference>
<dbReference type="InterPro" id="IPR004869">
    <property type="entry name" value="MMPL_dom"/>
</dbReference>
<sequence>MFAWWGRMVYRFRYIVIGVMVALCLGGGVYGISLGEHVTQSGFYDDTSESVHASLVADDAYGRDRTSHVVAILTPPDDKKVTDLAWQKSVKADLSALAEKHKNQLETFPGPDGKPTAGVGWIRQPDADPATENGAKLQAMKTSDLRHTFITLPLQGNNDDEILKNYQKVEPDLRQINGGNVELAGLNPLASELTGTIAVDQQRAEVAAIPLVAILLFFVFGGVVAATLPAIIGGLSIAGALGIMRLVADHAPVHFFAQPVVTLIGLGIAIDYGLFIVSRFREEIAEGYDTEAAVRRTVMTSGRTVMFSAVIIVASSLPLLLFPQGFLKSITYAIIASVMLSAILSITVLAAILAILGPNVDALGVNTLLRVPFLRNWSFSRRLIDWFAAKTQKTKTREEVENGFWGRLVNMVMKRPLTFAIPILIFMVALIIPLGKLTFAGISEKYLPPDNSVRMAQEHFDQLFPTFRTAPLTLVIESTNGQALTDAQVNDARNQATKVSGFVPTEGKLWQDRGTSKNPNVRVLQNGLEDSSSTNASNKIAELREDIHAPAGTRVSVGGTPALEQDSIHSLFAKLPLMVLLLITTTTVLMFLAFGSLVLPIKAALMSALTLGSTMGVLSWMFIEGHGAGLMNYTPQPLMAPMIGLIIAVIYGLSTDYEVFLVSRMVEARERGMSTAESIRIGTATTGRLITAAALVLAVVAGAFVFSDLVMMKYLAFGLLIALLLDATIIRMFLVPAIMKLLGDDCWWAPRWMKVLQVKLGLGETHLPDERKSAPVRTDAPVGAGPVGALTARAAGTAPPRPQDPTHPGPSGPTPVRKPVPPRETPSASGTARMPAPDPVAQAPTSRIPDPTAEAAPPARPGPPPARQTEDAPTTRFAGLAGARNAVRRAAGNAMPRHQRPPAPAAAPEGGERQIESWLGELRGKPAGPPSDADAATTALPVGDDPATRAIPKQTPGGSQEGKEPETARLDAPGEHEDNPTHRGGGVSAQDLLRREGRL</sequence>
<gene>
    <name evidence="10" type="ORF">BST26_18675</name>
</gene>
<comment type="similarity">
    <text evidence="2">Belongs to the resistance-nodulation-cell division (RND) (TC 2.A.6) family. MmpL subfamily.</text>
</comment>
<protein>
    <recommendedName>
        <fullName evidence="9">Membrane transport protein MMPL domain-containing protein</fullName>
    </recommendedName>
</protein>
<evidence type="ECO:0000259" key="9">
    <source>
        <dbReference type="Pfam" id="PF03176"/>
    </source>
</evidence>
<evidence type="ECO:0000256" key="8">
    <source>
        <dbReference type="SAM" id="Phobius"/>
    </source>
</evidence>
<feature type="transmembrane region" description="Helical" evidence="8">
    <location>
        <begin position="687"/>
        <end position="706"/>
    </location>
</feature>
<comment type="subcellular location">
    <subcellularLocation>
        <location evidence="1">Cell membrane</location>
        <topology evidence="1">Multi-pass membrane protein</topology>
    </subcellularLocation>
</comment>
<evidence type="ECO:0000256" key="3">
    <source>
        <dbReference type="ARBA" id="ARBA00022475"/>
    </source>
</evidence>